<proteinExistence type="predicted"/>
<protein>
    <recommendedName>
        <fullName evidence="3">Major capsid protein</fullName>
    </recommendedName>
</protein>
<dbReference type="EMBL" id="BAABIA010000011">
    <property type="protein sequence ID" value="GAA5148092.1"/>
    <property type="molecule type" value="Genomic_DNA"/>
</dbReference>
<sequence>MSVPTLLDIAKLDAGIGYPLIEEAVKMAPELTVVPADTMTGTTMELTVRTGLPSVRFRNANEGVPRSKSSYETRTFQTHILDHQIAVDAQIVDGARDPGRLLENHASGVIEAAMQYIGSQFYYGTGNDSKGFPGLLAQIKADAAHLVDAGGAASKSSVWFLRLGRECVEFLFGNAQSIRLQDTWDLETVYDAEGNPYKAYTNWMTGRIGMRLANRNCAVRIKNVEESGNGKKSLNDALLYSAYEKFTDFGFEPTHILMNGRSREQLRNSRTATTANGTPAPLPTEWEGIPIIRTASIANDET</sequence>
<name>A0ABP9PKQ8_9BACT</name>
<organism evidence="1 2">
    <name type="scientific">Prosthecobacter algae</name>
    <dbReference type="NCBI Taxonomy" id="1144682"/>
    <lineage>
        <taxon>Bacteria</taxon>
        <taxon>Pseudomonadati</taxon>
        <taxon>Verrucomicrobiota</taxon>
        <taxon>Verrucomicrobiia</taxon>
        <taxon>Verrucomicrobiales</taxon>
        <taxon>Verrucomicrobiaceae</taxon>
        <taxon>Prosthecobacter</taxon>
    </lineage>
</organism>
<dbReference type="SUPFAM" id="SSF56563">
    <property type="entry name" value="Major capsid protein gp5"/>
    <property type="match status" value="1"/>
</dbReference>
<evidence type="ECO:0008006" key="3">
    <source>
        <dbReference type="Google" id="ProtNLM"/>
    </source>
</evidence>
<reference evidence="2" key="1">
    <citation type="journal article" date="2019" name="Int. J. Syst. Evol. Microbiol.">
        <title>The Global Catalogue of Microorganisms (GCM) 10K type strain sequencing project: providing services to taxonomists for standard genome sequencing and annotation.</title>
        <authorList>
            <consortium name="The Broad Institute Genomics Platform"/>
            <consortium name="The Broad Institute Genome Sequencing Center for Infectious Disease"/>
            <person name="Wu L."/>
            <person name="Ma J."/>
        </authorList>
    </citation>
    <scope>NUCLEOTIDE SEQUENCE [LARGE SCALE GENOMIC DNA]</scope>
    <source>
        <strain evidence="2">JCM 18053</strain>
    </source>
</reference>
<accession>A0ABP9PKQ8</accession>
<keyword evidence="2" id="KW-1185">Reference proteome</keyword>
<dbReference type="Pfam" id="PF20911">
    <property type="entry name" value="GP7"/>
    <property type="match status" value="1"/>
</dbReference>
<dbReference type="Proteomes" id="UP001499852">
    <property type="component" value="Unassembled WGS sequence"/>
</dbReference>
<dbReference type="InterPro" id="IPR048813">
    <property type="entry name" value="GP7-like"/>
</dbReference>
<evidence type="ECO:0000313" key="2">
    <source>
        <dbReference type="Proteomes" id="UP001499852"/>
    </source>
</evidence>
<evidence type="ECO:0000313" key="1">
    <source>
        <dbReference type="EMBL" id="GAA5148092.1"/>
    </source>
</evidence>
<gene>
    <name evidence="1" type="ORF">GCM10023213_43710</name>
</gene>
<dbReference type="RefSeq" id="WP_345738545.1">
    <property type="nucleotide sequence ID" value="NZ_BAABIA010000011.1"/>
</dbReference>
<dbReference type="NCBIfam" id="NF045672">
    <property type="entry name" value="MCP_gp7_epsi_15"/>
    <property type="match status" value="1"/>
</dbReference>
<comment type="caution">
    <text evidence="1">The sequence shown here is derived from an EMBL/GenBank/DDBJ whole genome shotgun (WGS) entry which is preliminary data.</text>
</comment>